<dbReference type="Proteomes" id="UP000032568">
    <property type="component" value="Chromosome"/>
</dbReference>
<keyword evidence="2" id="KW-1185">Reference proteome</keyword>
<name>A0AAE9YRK3_9GAMM</name>
<evidence type="ECO:0008006" key="3">
    <source>
        <dbReference type="Google" id="ProtNLM"/>
    </source>
</evidence>
<accession>A0AAE9YRK3</accession>
<evidence type="ECO:0000313" key="2">
    <source>
        <dbReference type="Proteomes" id="UP000032568"/>
    </source>
</evidence>
<reference evidence="1 2" key="1">
    <citation type="journal article" date="2015" name="Genome Announc.">
        <title>Draft Genome Sequences of Marine Isolates of Thalassomonas viridans and Thalassomonas actiniarum.</title>
        <authorList>
            <person name="Olonade I."/>
            <person name="van Zyl L.J."/>
            <person name="Trindade M."/>
        </authorList>
    </citation>
    <scope>NUCLEOTIDE SEQUENCE [LARGE SCALE GENOMIC DNA]</scope>
    <source>
        <strain evidence="1 2">A5K-106</strain>
    </source>
</reference>
<dbReference type="RefSeq" id="WP_044835467.1">
    <property type="nucleotide sequence ID" value="NZ_CP059735.1"/>
</dbReference>
<gene>
    <name evidence="1" type="ORF">SG35_023565</name>
</gene>
<sequence length="131" mass="15278">MKHKLSFGYVNILSENIAEIIVDEGVEITLEMTEECDNFLERMFPGELGILVHRINNYTFTYEAQLTVVSYEKIKAMAVVIYNKQSEQVTRELLEKRAMDDWNLKSFSGLELGWQQAYDWLQSELVMTEAN</sequence>
<proteinExistence type="predicted"/>
<dbReference type="KEGG" id="tact:SG35_023565"/>
<evidence type="ECO:0000313" key="1">
    <source>
        <dbReference type="EMBL" id="WDD98222.1"/>
    </source>
</evidence>
<protein>
    <recommendedName>
        <fullName evidence="3">STAS/SEC14 domain-containing protein</fullName>
    </recommendedName>
</protein>
<dbReference type="AlphaFoldDB" id="A0AAE9YRK3"/>
<dbReference type="EMBL" id="CP059735">
    <property type="protein sequence ID" value="WDD98222.1"/>
    <property type="molecule type" value="Genomic_DNA"/>
</dbReference>
<organism evidence="1 2">
    <name type="scientific">Thalassomonas actiniarum</name>
    <dbReference type="NCBI Taxonomy" id="485447"/>
    <lineage>
        <taxon>Bacteria</taxon>
        <taxon>Pseudomonadati</taxon>
        <taxon>Pseudomonadota</taxon>
        <taxon>Gammaproteobacteria</taxon>
        <taxon>Alteromonadales</taxon>
        <taxon>Colwelliaceae</taxon>
        <taxon>Thalassomonas</taxon>
    </lineage>
</organism>
<reference evidence="1 2" key="2">
    <citation type="journal article" date="2022" name="Mar. Drugs">
        <title>Bioassay-Guided Fractionation Leads to the Detection of Cholic Acid Generated by the Rare Thalassomonas sp.</title>
        <authorList>
            <person name="Pheiffer F."/>
            <person name="Schneider Y.K."/>
            <person name="Hansen E.H."/>
            <person name="Andersen J.H."/>
            <person name="Isaksson J."/>
            <person name="Busche T."/>
            <person name="R C."/>
            <person name="Kalinowski J."/>
            <person name="Zyl L.V."/>
            <person name="Trindade M."/>
        </authorList>
    </citation>
    <scope>NUCLEOTIDE SEQUENCE [LARGE SCALE GENOMIC DNA]</scope>
    <source>
        <strain evidence="1 2">A5K-106</strain>
    </source>
</reference>